<proteinExistence type="predicted"/>
<comment type="caution">
    <text evidence="2">The sequence shown here is derived from an EMBL/GenBank/DDBJ whole genome shotgun (WGS) entry which is preliminary data.</text>
</comment>
<dbReference type="PROSITE" id="PS51444">
    <property type="entry name" value="FH2"/>
    <property type="match status" value="1"/>
</dbReference>
<evidence type="ECO:0000313" key="2">
    <source>
        <dbReference type="EMBL" id="CAK9112191.1"/>
    </source>
</evidence>
<accession>A0ABP0SII1</accession>
<dbReference type="InterPro" id="IPR042201">
    <property type="entry name" value="FH2_Formin_sf"/>
</dbReference>
<feature type="domain" description="FH2" evidence="1">
    <location>
        <begin position="1"/>
        <end position="108"/>
    </location>
</feature>
<gene>
    <name evidence="2" type="ORF">CCMP2556_LOCUS52028</name>
</gene>
<protein>
    <recommendedName>
        <fullName evidence="1">FH2 domain-containing protein</fullName>
    </recommendedName>
</protein>
<evidence type="ECO:0000313" key="3">
    <source>
        <dbReference type="Proteomes" id="UP001642484"/>
    </source>
</evidence>
<sequence length="108" mass="11878">MAHFDPRVRDLESGLDLALTAAWTIIDSKAMPILLEGILLLGNSVNAASKNLGGAVGVTLESLTKLAHTRCLPAKQAAGSKRKSSRVEVHWRFWHYIWIRPTKALFAT</sequence>
<organism evidence="2 3">
    <name type="scientific">Durusdinium trenchii</name>
    <dbReference type="NCBI Taxonomy" id="1381693"/>
    <lineage>
        <taxon>Eukaryota</taxon>
        <taxon>Sar</taxon>
        <taxon>Alveolata</taxon>
        <taxon>Dinophyceae</taxon>
        <taxon>Suessiales</taxon>
        <taxon>Symbiodiniaceae</taxon>
        <taxon>Durusdinium</taxon>
    </lineage>
</organism>
<dbReference type="Proteomes" id="UP001642484">
    <property type="component" value="Unassembled WGS sequence"/>
</dbReference>
<dbReference type="Gene3D" id="1.20.58.2220">
    <property type="entry name" value="Formin, FH2 domain"/>
    <property type="match status" value="1"/>
</dbReference>
<dbReference type="EMBL" id="CAXAMN010027694">
    <property type="protein sequence ID" value="CAK9112191.1"/>
    <property type="molecule type" value="Genomic_DNA"/>
</dbReference>
<reference evidence="2 3" key="1">
    <citation type="submission" date="2024-02" db="EMBL/GenBank/DDBJ databases">
        <authorList>
            <person name="Chen Y."/>
            <person name="Shah S."/>
            <person name="Dougan E. K."/>
            <person name="Thang M."/>
            <person name="Chan C."/>
        </authorList>
    </citation>
    <scope>NUCLEOTIDE SEQUENCE [LARGE SCALE GENOMIC DNA]</scope>
</reference>
<dbReference type="SUPFAM" id="SSF101447">
    <property type="entry name" value="Formin homology 2 domain (FH2 domain)"/>
    <property type="match status" value="1"/>
</dbReference>
<keyword evidence="3" id="KW-1185">Reference proteome</keyword>
<dbReference type="InterPro" id="IPR015425">
    <property type="entry name" value="FH2_Formin"/>
</dbReference>
<evidence type="ECO:0000259" key="1">
    <source>
        <dbReference type="PROSITE" id="PS51444"/>
    </source>
</evidence>
<name>A0ABP0SII1_9DINO</name>